<dbReference type="NCBIfam" id="NF006775">
    <property type="entry name" value="PRK09290.2-5"/>
    <property type="match status" value="1"/>
</dbReference>
<gene>
    <name evidence="9" type="ORF">CRV09_03240</name>
</gene>
<comment type="caution">
    <text evidence="9">The sequence shown here is derived from an EMBL/GenBank/DDBJ whole genome shotgun (WGS) entry which is preliminary data.</text>
</comment>
<comment type="subunit">
    <text evidence="3">Homodimer.</text>
</comment>
<dbReference type="GO" id="GO:0046872">
    <property type="term" value="F:metal ion binding"/>
    <property type="evidence" value="ECO:0007669"/>
    <property type="project" value="UniProtKB-KW"/>
</dbReference>
<dbReference type="NCBIfam" id="NF006771">
    <property type="entry name" value="PRK09290.1-5"/>
    <property type="match status" value="1"/>
</dbReference>
<feature type="binding site" evidence="8">
    <location>
        <position position="280"/>
    </location>
    <ligand>
        <name>allantoate</name>
        <dbReference type="ChEBI" id="CHEBI:17536"/>
    </ligand>
</feature>
<comment type="cofactor">
    <cofactor evidence="7">
        <name>Zn(2+)</name>
        <dbReference type="ChEBI" id="CHEBI:29105"/>
    </cofactor>
    <text evidence="7">Binds 2 Zn(2+) ions per subunit.</text>
</comment>
<organism evidence="9 10">
    <name type="scientific">Candidatus Pantoea edessiphila</name>
    <dbReference type="NCBI Taxonomy" id="2044610"/>
    <lineage>
        <taxon>Bacteria</taxon>
        <taxon>Pseudomonadati</taxon>
        <taxon>Pseudomonadota</taxon>
        <taxon>Gammaproteobacteria</taxon>
        <taxon>Enterobacterales</taxon>
        <taxon>Erwiniaceae</taxon>
        <taxon>Pantoea</taxon>
    </lineage>
</organism>
<dbReference type="InterPro" id="IPR010158">
    <property type="entry name" value="Amidase_Cbmase"/>
</dbReference>
<keyword evidence="4 7" id="KW-0479">Metal-binding</keyword>
<evidence type="ECO:0000256" key="8">
    <source>
        <dbReference type="PIRSR" id="PIRSR001235-2"/>
    </source>
</evidence>
<sequence>MIGIDEAIISAKRVMFRCNKLAKITCMKIGITRLYLSPEHSLVNELVGNWMKKAGMIVRQDEVGNICGRYESKYINSPAIVLGSHLDTVRNAGRYDGILGVLTAIEIVYWLNKNQTRLKLAIEVIGFGDEEGTRFGITLLGSRGLTGTWKKEWLLYTDKDGITISEAMTNFGLDIRKIKDASRNIKDIVAYIEFHIEQGPCLDNENLPLGVVTTIHGARRFNCRFIGQSGHAGTVPMYYRKDALVAFAEWMTFVEHNTCKKHPQLVATVGFLNCKPGATNVIPGEVDFSLDIRGPKDSLLESLSTTLLKEANIIANNRKLSFEFKEYYRTSATVCDIKLQKILFNSIQELQGRCLLLPSGAGHDAIAIAECWPIGMLFIRNHLGISHNPKESINLDDLIISLQAYSYAVNKIINKI</sequence>
<dbReference type="InterPro" id="IPR002933">
    <property type="entry name" value="Peptidase_M20"/>
</dbReference>
<dbReference type="InterPro" id="IPR036264">
    <property type="entry name" value="Bact_exopeptidase_dim_dom"/>
</dbReference>
<dbReference type="GO" id="GO:0016813">
    <property type="term" value="F:hydrolase activity, acting on carbon-nitrogen (but not peptide) bonds, in linear amidines"/>
    <property type="evidence" value="ECO:0007669"/>
    <property type="project" value="InterPro"/>
</dbReference>
<proteinExistence type="inferred from homology"/>
<feature type="binding site" evidence="7">
    <location>
        <position position="131"/>
    </location>
    <ligand>
        <name>Zn(2+)</name>
        <dbReference type="ChEBI" id="CHEBI:29105"/>
        <label>2</label>
    </ligand>
</feature>
<dbReference type="OrthoDB" id="9808195at2"/>
<dbReference type="SUPFAM" id="SSF55031">
    <property type="entry name" value="Bacterial exopeptidase dimerisation domain"/>
    <property type="match status" value="1"/>
</dbReference>
<feature type="binding site" evidence="7">
    <location>
        <position position="195"/>
    </location>
    <ligand>
        <name>Zn(2+)</name>
        <dbReference type="ChEBI" id="CHEBI:29105"/>
        <label>1</label>
    </ligand>
</feature>
<comment type="similarity">
    <text evidence="2">Belongs to the peptidase M20 family.</text>
</comment>
<keyword evidence="5 9" id="KW-0378">Hydrolase</keyword>
<dbReference type="NCBIfam" id="NF006773">
    <property type="entry name" value="PRK09290.2-2"/>
    <property type="match status" value="1"/>
</dbReference>
<evidence type="ECO:0000256" key="5">
    <source>
        <dbReference type="ARBA" id="ARBA00022801"/>
    </source>
</evidence>
<dbReference type="Proteomes" id="UP000295937">
    <property type="component" value="Unassembled WGS sequence"/>
</dbReference>
<dbReference type="Gene3D" id="3.40.630.10">
    <property type="entry name" value="Zn peptidases"/>
    <property type="match status" value="1"/>
</dbReference>
<dbReference type="CDD" id="cd03884">
    <property type="entry name" value="M20_bAS"/>
    <property type="match status" value="1"/>
</dbReference>
<feature type="binding site" evidence="7">
    <location>
        <position position="387"/>
    </location>
    <ligand>
        <name>Zn(2+)</name>
        <dbReference type="ChEBI" id="CHEBI:29105"/>
        <label>2</label>
    </ligand>
</feature>
<feature type="binding site" evidence="7">
    <location>
        <position position="96"/>
    </location>
    <ligand>
        <name>Zn(2+)</name>
        <dbReference type="ChEBI" id="CHEBI:29105"/>
        <label>2</label>
    </ligand>
</feature>
<dbReference type="NCBIfam" id="TIGR01879">
    <property type="entry name" value="hydantase"/>
    <property type="match status" value="1"/>
</dbReference>
<feature type="binding site" evidence="8">
    <location>
        <position position="293"/>
    </location>
    <ligand>
        <name>allantoate</name>
        <dbReference type="ChEBI" id="CHEBI:17536"/>
    </ligand>
</feature>
<keyword evidence="6" id="KW-0464">Manganese</keyword>
<evidence type="ECO:0000256" key="1">
    <source>
        <dbReference type="ARBA" id="ARBA00001936"/>
    </source>
</evidence>
<evidence type="ECO:0000256" key="3">
    <source>
        <dbReference type="ARBA" id="ARBA00011738"/>
    </source>
</evidence>
<reference evidence="9 10" key="1">
    <citation type="journal article" date="2018" name="Genome Biol. Evol.">
        <title>Cladogenesis and Genomic Streamlining in Extracellular Endosymbionts of Tropical Stink Bugs.</title>
        <authorList>
            <person name="Otero-Bravo A."/>
            <person name="Goffredi S."/>
            <person name="Sabree Z.L."/>
        </authorList>
    </citation>
    <scope>NUCLEOTIDE SEQUENCE [LARGE SCALE GENOMIC DNA]</scope>
    <source>
        <strain evidence="9 10">SoEO</strain>
    </source>
</reference>
<evidence type="ECO:0000256" key="6">
    <source>
        <dbReference type="ARBA" id="ARBA00023211"/>
    </source>
</evidence>
<feature type="binding site" evidence="7">
    <location>
        <position position="96"/>
    </location>
    <ligand>
        <name>Zn(2+)</name>
        <dbReference type="ChEBI" id="CHEBI:29105"/>
        <label>1</label>
    </ligand>
</feature>
<dbReference type="EMBL" id="PDKR01000005">
    <property type="protein sequence ID" value="PPI88427.1"/>
    <property type="molecule type" value="Genomic_DNA"/>
</dbReference>
<dbReference type="Pfam" id="PF01546">
    <property type="entry name" value="Peptidase_M20"/>
    <property type="match status" value="1"/>
</dbReference>
<comment type="cofactor">
    <cofactor evidence="1">
        <name>Mn(2+)</name>
        <dbReference type="ChEBI" id="CHEBI:29035"/>
    </cofactor>
</comment>
<protein>
    <submittedName>
        <fullName evidence="9">Allantoate amidohydrolase</fullName>
    </submittedName>
</protein>
<dbReference type="Gene3D" id="3.30.70.360">
    <property type="match status" value="1"/>
</dbReference>
<name>A0A2P5T1G8_9GAMM</name>
<evidence type="ECO:0000256" key="2">
    <source>
        <dbReference type="ARBA" id="ARBA00006153"/>
    </source>
</evidence>
<evidence type="ECO:0000313" key="10">
    <source>
        <dbReference type="Proteomes" id="UP000295937"/>
    </source>
</evidence>
<keyword evidence="7" id="KW-0862">Zinc</keyword>
<feature type="binding site" evidence="8">
    <location>
        <position position="220"/>
    </location>
    <ligand>
        <name>allantoate</name>
        <dbReference type="ChEBI" id="CHEBI:17536"/>
    </ligand>
</feature>
<feature type="binding site" evidence="7">
    <location>
        <position position="85"/>
    </location>
    <ligand>
        <name>Zn(2+)</name>
        <dbReference type="ChEBI" id="CHEBI:29105"/>
        <label>1</label>
    </ligand>
</feature>
<evidence type="ECO:0000313" key="9">
    <source>
        <dbReference type="EMBL" id="PPI88427.1"/>
    </source>
</evidence>
<dbReference type="PANTHER" id="PTHR32494">
    <property type="entry name" value="ALLANTOATE DEIMINASE-RELATED"/>
    <property type="match status" value="1"/>
</dbReference>
<dbReference type="SUPFAM" id="SSF53187">
    <property type="entry name" value="Zn-dependent exopeptidases"/>
    <property type="match status" value="1"/>
</dbReference>
<dbReference type="PIRSF" id="PIRSF001235">
    <property type="entry name" value="Amidase_carbamoylase"/>
    <property type="match status" value="1"/>
</dbReference>
<accession>A0A2P5T1G8</accession>
<dbReference type="AlphaFoldDB" id="A0A2P5T1G8"/>
<evidence type="ECO:0000256" key="7">
    <source>
        <dbReference type="PIRSR" id="PIRSR001235-1"/>
    </source>
</evidence>
<dbReference type="PANTHER" id="PTHR32494:SF19">
    <property type="entry name" value="ALLANTOATE DEIMINASE-RELATED"/>
    <property type="match status" value="1"/>
</dbReference>
<evidence type="ECO:0000256" key="4">
    <source>
        <dbReference type="ARBA" id="ARBA00022723"/>
    </source>
</evidence>